<sequence length="60" mass="6880">EINTNESEHKKDSSKEKFDKEKAGIEKTNEKYMSNEVNIVSQNLQISKTTPDNNRAGRKP</sequence>
<dbReference type="Proteomes" id="UP000789901">
    <property type="component" value="Unassembled WGS sequence"/>
</dbReference>
<feature type="non-terminal residue" evidence="2">
    <location>
        <position position="60"/>
    </location>
</feature>
<feature type="region of interest" description="Disordered" evidence="1">
    <location>
        <begin position="1"/>
        <end position="30"/>
    </location>
</feature>
<evidence type="ECO:0000313" key="2">
    <source>
        <dbReference type="EMBL" id="CAG8844591.1"/>
    </source>
</evidence>
<reference evidence="2 3" key="1">
    <citation type="submission" date="2021-06" db="EMBL/GenBank/DDBJ databases">
        <authorList>
            <person name="Kallberg Y."/>
            <person name="Tangrot J."/>
            <person name="Rosling A."/>
        </authorList>
    </citation>
    <scope>NUCLEOTIDE SEQUENCE [LARGE SCALE GENOMIC DNA]</scope>
    <source>
        <strain evidence="2 3">120-4 pot B 10/14</strain>
    </source>
</reference>
<proteinExistence type="predicted"/>
<evidence type="ECO:0000313" key="3">
    <source>
        <dbReference type="Proteomes" id="UP000789901"/>
    </source>
</evidence>
<comment type="caution">
    <text evidence="2">The sequence shown here is derived from an EMBL/GenBank/DDBJ whole genome shotgun (WGS) entry which is preliminary data.</text>
</comment>
<accession>A0ABN7WZP7</accession>
<feature type="non-terminal residue" evidence="2">
    <location>
        <position position="1"/>
    </location>
</feature>
<dbReference type="EMBL" id="CAJVQB010076479">
    <property type="protein sequence ID" value="CAG8844591.1"/>
    <property type="molecule type" value="Genomic_DNA"/>
</dbReference>
<evidence type="ECO:0000256" key="1">
    <source>
        <dbReference type="SAM" id="MobiDB-lite"/>
    </source>
</evidence>
<gene>
    <name evidence="2" type="ORF">GMARGA_LOCUS37184</name>
</gene>
<protein>
    <submittedName>
        <fullName evidence="2">23724_t:CDS:1</fullName>
    </submittedName>
</protein>
<name>A0ABN7WZP7_GIGMA</name>
<keyword evidence="3" id="KW-1185">Reference proteome</keyword>
<organism evidence="2 3">
    <name type="scientific">Gigaspora margarita</name>
    <dbReference type="NCBI Taxonomy" id="4874"/>
    <lineage>
        <taxon>Eukaryota</taxon>
        <taxon>Fungi</taxon>
        <taxon>Fungi incertae sedis</taxon>
        <taxon>Mucoromycota</taxon>
        <taxon>Glomeromycotina</taxon>
        <taxon>Glomeromycetes</taxon>
        <taxon>Diversisporales</taxon>
        <taxon>Gigasporaceae</taxon>
        <taxon>Gigaspora</taxon>
    </lineage>
</organism>